<name>A0A1H6EQ82_9PSEU</name>
<accession>A0A1I1QXN5</accession>
<protein>
    <submittedName>
        <fullName evidence="1">Uncharacterized protein</fullName>
    </submittedName>
</protein>
<evidence type="ECO:0000313" key="1">
    <source>
        <dbReference type="EMBL" id="SEG98854.1"/>
    </source>
</evidence>
<dbReference type="AlphaFoldDB" id="A0A1H6EQ82"/>
<dbReference type="EMBL" id="FNVB01000023">
    <property type="protein sequence ID" value="SEG98854.1"/>
    <property type="molecule type" value="Genomic_DNA"/>
</dbReference>
<keyword evidence="3" id="KW-1185">Reference proteome</keyword>
<evidence type="ECO:0000313" key="3">
    <source>
        <dbReference type="Proteomes" id="UP000199690"/>
    </source>
</evidence>
<gene>
    <name evidence="1" type="ORF">SAMN02982929_07235</name>
    <name evidence="2" type="ORF">SAMN05216506_103143</name>
</gene>
<organism evidence="1 4">
    <name type="scientific">Saccharopolyspora kobensis</name>
    <dbReference type="NCBI Taxonomy" id="146035"/>
    <lineage>
        <taxon>Bacteria</taxon>
        <taxon>Bacillati</taxon>
        <taxon>Actinomycetota</taxon>
        <taxon>Actinomycetes</taxon>
        <taxon>Pseudonocardiales</taxon>
        <taxon>Pseudonocardiaceae</taxon>
        <taxon>Saccharopolyspora</taxon>
    </lineage>
</organism>
<accession>A0A1H6EQ82</accession>
<sequence>MRFELSLFGYDIVRLYVGALEDGDAEEYVHAATLNTELSEGGRDDVPFGFAPAADTRR</sequence>
<dbReference type="RefSeq" id="WP_177247521.1">
    <property type="nucleotide sequence ID" value="NZ_FNVB01000023.1"/>
</dbReference>
<dbReference type="EMBL" id="FOME01000003">
    <property type="protein sequence ID" value="SFD22800.1"/>
    <property type="molecule type" value="Genomic_DNA"/>
</dbReference>
<evidence type="ECO:0000313" key="4">
    <source>
        <dbReference type="Proteomes" id="UP000236729"/>
    </source>
</evidence>
<evidence type="ECO:0000313" key="2">
    <source>
        <dbReference type="EMBL" id="SFD22800.1"/>
    </source>
</evidence>
<reference evidence="1" key="1">
    <citation type="submission" date="2016-10" db="EMBL/GenBank/DDBJ databases">
        <authorList>
            <person name="de Groot N.N."/>
        </authorList>
    </citation>
    <scope>NUCLEOTIDE SEQUENCE [LARGE SCALE GENOMIC DNA]</scope>
    <source>
        <strain evidence="1">ATCC 20501</strain>
    </source>
</reference>
<dbReference type="Proteomes" id="UP000199690">
    <property type="component" value="Unassembled WGS sequence"/>
</dbReference>
<reference evidence="3 4" key="2">
    <citation type="submission" date="2016-10" db="EMBL/GenBank/DDBJ databases">
        <authorList>
            <person name="Varghese N."/>
            <person name="Submissions S."/>
        </authorList>
    </citation>
    <scope>NUCLEOTIDE SEQUENCE [LARGE SCALE GENOMIC DNA]</scope>
    <source>
        <strain evidence="4">ATCC 20501</strain>
        <strain evidence="2 3">CGMCC 4.3529</strain>
    </source>
</reference>
<dbReference type="Proteomes" id="UP000236729">
    <property type="component" value="Unassembled WGS sequence"/>
</dbReference>
<proteinExistence type="predicted"/>